<dbReference type="PANTHER" id="PTHR36928">
    <property type="entry name" value="PHOSPHATASE YCDX-RELATED"/>
    <property type="match status" value="1"/>
</dbReference>
<dbReference type="PANTHER" id="PTHR36928:SF1">
    <property type="entry name" value="PHOSPHATASE YCDX-RELATED"/>
    <property type="match status" value="1"/>
</dbReference>
<name>A0A1M5KL60_9FIRM</name>
<reference evidence="3" key="1">
    <citation type="submission" date="2016-11" db="EMBL/GenBank/DDBJ databases">
        <authorList>
            <person name="Varghese N."/>
            <person name="Submissions S."/>
        </authorList>
    </citation>
    <scope>NUCLEOTIDE SEQUENCE [LARGE SCALE GENOMIC DNA]</scope>
    <source>
        <strain evidence="3">DSM 11003</strain>
    </source>
</reference>
<dbReference type="InterPro" id="IPR003141">
    <property type="entry name" value="Pol/His_phosphatase_N"/>
</dbReference>
<dbReference type="STRING" id="1123382.SAMN02745221_00422"/>
<organism evidence="2 3">
    <name type="scientific">Thermosyntropha lipolytica DSM 11003</name>
    <dbReference type="NCBI Taxonomy" id="1123382"/>
    <lineage>
        <taxon>Bacteria</taxon>
        <taxon>Bacillati</taxon>
        <taxon>Bacillota</taxon>
        <taxon>Clostridia</taxon>
        <taxon>Eubacteriales</taxon>
        <taxon>Syntrophomonadaceae</taxon>
        <taxon>Thermosyntropha</taxon>
    </lineage>
</organism>
<dbReference type="GO" id="GO:0005829">
    <property type="term" value="C:cytosol"/>
    <property type="evidence" value="ECO:0007669"/>
    <property type="project" value="TreeGrafter"/>
</dbReference>
<keyword evidence="2" id="KW-0378">Hydrolase</keyword>
<dbReference type="InterPro" id="IPR050243">
    <property type="entry name" value="PHP_phosphatase"/>
</dbReference>
<dbReference type="Gene3D" id="3.20.20.140">
    <property type="entry name" value="Metal-dependent hydrolases"/>
    <property type="match status" value="1"/>
</dbReference>
<dbReference type="SMART" id="SM00481">
    <property type="entry name" value="POLIIIAc"/>
    <property type="match status" value="1"/>
</dbReference>
<evidence type="ECO:0000259" key="1">
    <source>
        <dbReference type="SMART" id="SM00481"/>
    </source>
</evidence>
<dbReference type="InterPro" id="IPR016195">
    <property type="entry name" value="Pol/histidinol_Pase-like"/>
</dbReference>
<sequence length="252" mass="27641">MHTSYSDGKQDIEEAVKGAKEKGLKEVAITEHGPAVMVIGVEEEEVYYQIKDQIARINESGDEVKVYLGAEANICGMNGELDLSPHLREELDVLIAGLHPYTYPSSLKDGWELQGKNMLRHLGKGFRARAINNNTKACVEALYNHPGLDILAHPGLFFEVDYEEVARACSKTGTLFEINCGHKHPPLSDIIKVNKVGACFIINSDAHFKDTVGDLAYGAYVVEKAGLAPNAVANLDEGGGISWIKKKRCIYL</sequence>
<dbReference type="GO" id="GO:0008270">
    <property type="term" value="F:zinc ion binding"/>
    <property type="evidence" value="ECO:0007669"/>
    <property type="project" value="TreeGrafter"/>
</dbReference>
<dbReference type="InterPro" id="IPR004013">
    <property type="entry name" value="PHP_dom"/>
</dbReference>
<dbReference type="AlphaFoldDB" id="A0A1M5KL60"/>
<dbReference type="SUPFAM" id="SSF89550">
    <property type="entry name" value="PHP domain-like"/>
    <property type="match status" value="1"/>
</dbReference>
<proteinExistence type="predicted"/>
<dbReference type="Proteomes" id="UP000242329">
    <property type="component" value="Unassembled WGS sequence"/>
</dbReference>
<dbReference type="GO" id="GO:0042578">
    <property type="term" value="F:phosphoric ester hydrolase activity"/>
    <property type="evidence" value="ECO:0007669"/>
    <property type="project" value="TreeGrafter"/>
</dbReference>
<protein>
    <submittedName>
        <fullName evidence="2">Putative hydrolase</fullName>
    </submittedName>
</protein>
<feature type="domain" description="Polymerase/histidinol phosphatase N-terminal" evidence="1">
    <location>
        <begin position="1"/>
        <end position="76"/>
    </location>
</feature>
<evidence type="ECO:0000313" key="3">
    <source>
        <dbReference type="Proteomes" id="UP000242329"/>
    </source>
</evidence>
<evidence type="ECO:0000313" key="2">
    <source>
        <dbReference type="EMBL" id="SHG53410.1"/>
    </source>
</evidence>
<dbReference type="Pfam" id="PF02811">
    <property type="entry name" value="PHP"/>
    <property type="match status" value="1"/>
</dbReference>
<gene>
    <name evidence="2" type="ORF">SAMN02745221_00422</name>
</gene>
<dbReference type="EMBL" id="FQWY01000005">
    <property type="protein sequence ID" value="SHG53410.1"/>
    <property type="molecule type" value="Genomic_DNA"/>
</dbReference>
<accession>A0A1M5KL60</accession>
<keyword evidence="3" id="KW-1185">Reference proteome</keyword>